<protein>
    <submittedName>
        <fullName evidence="1">Serine kinase</fullName>
    </submittedName>
</protein>
<keyword evidence="1" id="KW-0418">Kinase</keyword>
<reference evidence="1" key="1">
    <citation type="submission" date="2022-06" db="EMBL/GenBank/DDBJ databases">
        <title>Lutimaribacter sp. EGI FJ00013, a novel bacterium isolated from a salt lake sediment enrichment.</title>
        <authorList>
            <person name="Gao L."/>
            <person name="Fang B.-Z."/>
            <person name="Li W.-J."/>
        </authorList>
    </citation>
    <scope>NUCLEOTIDE SEQUENCE</scope>
    <source>
        <strain evidence="1">EGI FJ00013</strain>
    </source>
</reference>
<accession>A0ACC5ZYQ6</accession>
<dbReference type="Proteomes" id="UP001203036">
    <property type="component" value="Unassembled WGS sequence"/>
</dbReference>
<comment type="caution">
    <text evidence="1">The sequence shown here is derived from an EMBL/GenBank/DDBJ whole genome shotgun (WGS) entry which is preliminary data.</text>
</comment>
<sequence length="156" mass="15964">MAAPAAAPAPGQPGSHSATPIRLHGSSVAIAGRAALITGRAGAGKSALSLQLLALGAALVADDITCLWRAGDAIIADAPDTIRGRIEARGIGILNAAAQGPAPLALWVDLDSTETERLPPLRNRPCLGLDLPLLHNPETGCFPAAIMQYLRHGRHA</sequence>
<dbReference type="EMBL" id="JAMQGO010000012">
    <property type="protein sequence ID" value="MCM2563471.1"/>
    <property type="molecule type" value="Genomic_DNA"/>
</dbReference>
<organism evidence="1 2">
    <name type="scientific">Lutimaribacter degradans</name>
    <dbReference type="NCBI Taxonomy" id="2945989"/>
    <lineage>
        <taxon>Bacteria</taxon>
        <taxon>Pseudomonadati</taxon>
        <taxon>Pseudomonadota</taxon>
        <taxon>Alphaproteobacteria</taxon>
        <taxon>Rhodobacterales</taxon>
        <taxon>Roseobacteraceae</taxon>
        <taxon>Lutimaribacter</taxon>
    </lineage>
</organism>
<evidence type="ECO:0000313" key="2">
    <source>
        <dbReference type="Proteomes" id="UP001203036"/>
    </source>
</evidence>
<keyword evidence="2" id="KW-1185">Reference proteome</keyword>
<proteinExistence type="predicted"/>
<keyword evidence="1" id="KW-0808">Transferase</keyword>
<gene>
    <name evidence="1" type="ORF">M8744_15040</name>
</gene>
<evidence type="ECO:0000313" key="1">
    <source>
        <dbReference type="EMBL" id="MCM2563471.1"/>
    </source>
</evidence>
<name>A0ACC5ZYQ6_9RHOB</name>